<sequence length="354" mass="39497">MAPRGRPRKYCCKQCNKSFRSGNALGGHMSFHLHIENQAKSMSSHTTVVDLHVPLMSLCDDKRLLLSPKTQCRMCSKVFSTSKSLKDHTRLHGEMKMMTKPVEEAAGLIEALDFAESMQNVTVFSSVKRKRSFRSKRQTPALSLEEIDAADALLLLSERFHKTSAYEDCYLGDKEDSSSGSIMLAEVNLNVPDHCLVRSVDSKEPINDNNSAYESRYGKSDKENCLVPIVPKEMDLNDFDHEPVGDAEFRKPRTNNNSEENKFGDLSAAVKDKSHRCSTCGKSFWSGQALGGHMRRHYVRKCNRRGGVADSPDSVVMKERKLKLGLDPNLLDISLPALTDGDCISLAVKSEPKP</sequence>
<keyword evidence="10" id="KW-1185">Reference proteome</keyword>
<evidence type="ECO:0000259" key="8">
    <source>
        <dbReference type="PROSITE" id="PS50157"/>
    </source>
</evidence>
<proteinExistence type="predicted"/>
<dbReference type="Gramene" id="LPERR12G14120.1">
    <property type="protein sequence ID" value="LPERR12G14120.1"/>
    <property type="gene ID" value="LPERR12G14120"/>
</dbReference>
<dbReference type="GO" id="GO:0000976">
    <property type="term" value="F:transcription cis-regulatory region binding"/>
    <property type="evidence" value="ECO:0007669"/>
    <property type="project" value="TreeGrafter"/>
</dbReference>
<feature type="domain" description="C2H2-type" evidence="8">
    <location>
        <begin position="70"/>
        <end position="97"/>
    </location>
</feature>
<dbReference type="Proteomes" id="UP000032180">
    <property type="component" value="Chromosome 12"/>
</dbReference>
<keyword evidence="1" id="KW-0479">Metal-binding</keyword>
<dbReference type="AlphaFoldDB" id="A0A0D9Y0U1"/>
<evidence type="ECO:0000313" key="9">
    <source>
        <dbReference type="EnsemblPlants" id="LPERR12G14120.1"/>
    </source>
</evidence>
<dbReference type="InterPro" id="IPR013087">
    <property type="entry name" value="Znf_C2H2_type"/>
</dbReference>
<dbReference type="PROSITE" id="PS00028">
    <property type="entry name" value="ZINC_FINGER_C2H2_1"/>
    <property type="match status" value="3"/>
</dbReference>
<dbReference type="Pfam" id="PF13912">
    <property type="entry name" value="zf-C2H2_6"/>
    <property type="match status" value="2"/>
</dbReference>
<reference evidence="10" key="2">
    <citation type="submission" date="2013-12" db="EMBL/GenBank/DDBJ databases">
        <authorList>
            <person name="Yu Y."/>
            <person name="Lee S."/>
            <person name="de Baynast K."/>
            <person name="Wissotski M."/>
            <person name="Liu L."/>
            <person name="Talag J."/>
            <person name="Goicoechea J."/>
            <person name="Angelova A."/>
            <person name="Jetty R."/>
            <person name="Kudrna D."/>
            <person name="Golser W."/>
            <person name="Rivera L."/>
            <person name="Zhang J."/>
            <person name="Wing R."/>
        </authorList>
    </citation>
    <scope>NUCLEOTIDE SEQUENCE</scope>
</reference>
<dbReference type="Pfam" id="PF00096">
    <property type="entry name" value="zf-C2H2"/>
    <property type="match status" value="1"/>
</dbReference>
<evidence type="ECO:0000256" key="6">
    <source>
        <dbReference type="ARBA" id="ARBA00023163"/>
    </source>
</evidence>
<name>A0A0D9Y0U1_9ORYZ</name>
<evidence type="ECO:0000313" key="10">
    <source>
        <dbReference type="Proteomes" id="UP000032180"/>
    </source>
</evidence>
<keyword evidence="4" id="KW-0862">Zinc</keyword>
<evidence type="ECO:0000256" key="1">
    <source>
        <dbReference type="ARBA" id="ARBA00022723"/>
    </source>
</evidence>
<organism evidence="9 10">
    <name type="scientific">Leersia perrieri</name>
    <dbReference type="NCBI Taxonomy" id="77586"/>
    <lineage>
        <taxon>Eukaryota</taxon>
        <taxon>Viridiplantae</taxon>
        <taxon>Streptophyta</taxon>
        <taxon>Embryophyta</taxon>
        <taxon>Tracheophyta</taxon>
        <taxon>Spermatophyta</taxon>
        <taxon>Magnoliopsida</taxon>
        <taxon>Liliopsida</taxon>
        <taxon>Poales</taxon>
        <taxon>Poaceae</taxon>
        <taxon>BOP clade</taxon>
        <taxon>Oryzoideae</taxon>
        <taxon>Oryzeae</taxon>
        <taxon>Oryzinae</taxon>
        <taxon>Leersia</taxon>
    </lineage>
</organism>
<dbReference type="PANTHER" id="PTHR45988:SF57">
    <property type="entry name" value="OS06G0304200 PROTEIN"/>
    <property type="match status" value="1"/>
</dbReference>
<dbReference type="PROSITE" id="PS50157">
    <property type="entry name" value="ZINC_FINGER_C2H2_2"/>
    <property type="match status" value="3"/>
</dbReference>
<feature type="domain" description="C2H2-type" evidence="8">
    <location>
        <begin position="10"/>
        <end position="39"/>
    </location>
</feature>
<keyword evidence="6" id="KW-0804">Transcription</keyword>
<dbReference type="GO" id="GO:0003700">
    <property type="term" value="F:DNA-binding transcription factor activity"/>
    <property type="evidence" value="ECO:0007669"/>
    <property type="project" value="InterPro"/>
</dbReference>
<dbReference type="Gene3D" id="3.30.160.60">
    <property type="entry name" value="Classic Zinc Finger"/>
    <property type="match status" value="2"/>
</dbReference>
<dbReference type="PANTHER" id="PTHR45988">
    <property type="entry name" value="C2H2 TYPE ZINC FINGER TRANSCRIPTION FACTOR FAMILY-RELATED"/>
    <property type="match status" value="1"/>
</dbReference>
<dbReference type="eggNOG" id="ENOG502RRQ7">
    <property type="taxonomic scope" value="Eukaryota"/>
</dbReference>
<dbReference type="GO" id="GO:0005634">
    <property type="term" value="C:nucleus"/>
    <property type="evidence" value="ECO:0007669"/>
    <property type="project" value="TreeGrafter"/>
</dbReference>
<reference evidence="9 10" key="1">
    <citation type="submission" date="2012-08" db="EMBL/GenBank/DDBJ databases">
        <title>Oryza genome evolution.</title>
        <authorList>
            <person name="Wing R.A."/>
        </authorList>
    </citation>
    <scope>NUCLEOTIDE SEQUENCE</scope>
</reference>
<keyword evidence="2" id="KW-0677">Repeat</keyword>
<evidence type="ECO:0000256" key="3">
    <source>
        <dbReference type="ARBA" id="ARBA00022771"/>
    </source>
</evidence>
<keyword evidence="3 7" id="KW-0863">Zinc-finger</keyword>
<dbReference type="InterPro" id="IPR036236">
    <property type="entry name" value="Znf_C2H2_sf"/>
</dbReference>
<dbReference type="SMART" id="SM00355">
    <property type="entry name" value="ZnF_C2H2"/>
    <property type="match status" value="3"/>
</dbReference>
<reference evidence="9" key="3">
    <citation type="submission" date="2015-04" db="UniProtKB">
        <authorList>
            <consortium name="EnsemblPlants"/>
        </authorList>
    </citation>
    <scope>IDENTIFICATION</scope>
</reference>
<dbReference type="InterPro" id="IPR044653">
    <property type="entry name" value="AZF1/2/3-like"/>
</dbReference>
<accession>A0A0D9Y0U1</accession>
<keyword evidence="5" id="KW-0805">Transcription regulation</keyword>
<dbReference type="EnsemblPlants" id="LPERR12G14120.1">
    <property type="protein sequence ID" value="LPERR12G14120.1"/>
    <property type="gene ID" value="LPERR12G14120"/>
</dbReference>
<dbReference type="GO" id="GO:0008270">
    <property type="term" value="F:zinc ion binding"/>
    <property type="evidence" value="ECO:0007669"/>
    <property type="project" value="UniProtKB-KW"/>
</dbReference>
<evidence type="ECO:0000256" key="5">
    <source>
        <dbReference type="ARBA" id="ARBA00023015"/>
    </source>
</evidence>
<dbReference type="SUPFAM" id="SSF57667">
    <property type="entry name" value="beta-beta-alpha zinc fingers"/>
    <property type="match status" value="2"/>
</dbReference>
<dbReference type="STRING" id="77586.A0A0D9Y0U1"/>
<evidence type="ECO:0000256" key="4">
    <source>
        <dbReference type="ARBA" id="ARBA00022833"/>
    </source>
</evidence>
<protein>
    <recommendedName>
        <fullName evidence="8">C2H2-type domain-containing protein</fullName>
    </recommendedName>
</protein>
<feature type="domain" description="C2H2-type" evidence="8">
    <location>
        <begin position="275"/>
        <end position="302"/>
    </location>
</feature>
<evidence type="ECO:0000256" key="2">
    <source>
        <dbReference type="ARBA" id="ARBA00022737"/>
    </source>
</evidence>
<evidence type="ECO:0000256" key="7">
    <source>
        <dbReference type="PROSITE-ProRule" id="PRU00042"/>
    </source>
</evidence>
<dbReference type="HOGENOM" id="CLU_053085_0_0_1"/>